<gene>
    <name evidence="3" type="ORF">AMD01_09845</name>
</gene>
<feature type="chain" id="PRO_5039508186" description="CamS family sex pheromone protein" evidence="2">
    <location>
        <begin position="19"/>
        <end position="382"/>
    </location>
</feature>
<dbReference type="Proteomes" id="UP000037558">
    <property type="component" value="Unassembled WGS sequence"/>
</dbReference>
<evidence type="ECO:0000256" key="2">
    <source>
        <dbReference type="SAM" id="SignalP"/>
    </source>
</evidence>
<feature type="region of interest" description="Disordered" evidence="1">
    <location>
        <begin position="114"/>
        <end position="134"/>
    </location>
</feature>
<dbReference type="PIRSF" id="PIRSF012509">
    <property type="entry name" value="CamS"/>
    <property type="match status" value="1"/>
</dbReference>
<dbReference type="Pfam" id="PF07537">
    <property type="entry name" value="CamS"/>
    <property type="match status" value="1"/>
</dbReference>
<evidence type="ECO:0000313" key="3">
    <source>
        <dbReference type="EMBL" id="KOO46159.1"/>
    </source>
</evidence>
<dbReference type="PATRIC" id="fig|284581.3.peg.2047"/>
<dbReference type="CDD" id="cd13440">
    <property type="entry name" value="CamS_repeat_2"/>
    <property type="match status" value="1"/>
</dbReference>
<feature type="signal peptide" evidence="2">
    <location>
        <begin position="1"/>
        <end position="18"/>
    </location>
</feature>
<dbReference type="RefSeq" id="WP_053401227.1">
    <property type="nucleotide sequence ID" value="NZ_CP061868.1"/>
</dbReference>
<dbReference type="CDD" id="cd13441">
    <property type="entry name" value="CamS_repeat_1"/>
    <property type="match status" value="1"/>
</dbReference>
<evidence type="ECO:0000256" key="1">
    <source>
        <dbReference type="SAM" id="MobiDB-lite"/>
    </source>
</evidence>
<comment type="caution">
    <text evidence="3">The sequence shown here is derived from an EMBL/GenBank/DDBJ whole genome shotgun (WGS) entry which is preliminary data.</text>
</comment>
<name>A0A0M0L540_9BACI</name>
<dbReference type="OrthoDB" id="9795361at2"/>
<dbReference type="InterPro" id="IPR011426">
    <property type="entry name" value="CamS"/>
</dbReference>
<dbReference type="Gene3D" id="3.10.570.10">
    <property type="entry name" value="sex pheromone staph- cam373 precursor domain"/>
    <property type="match status" value="1"/>
</dbReference>
<dbReference type="STRING" id="284581.AMD01_09845"/>
<dbReference type="PROSITE" id="PS51257">
    <property type="entry name" value="PROKAR_LIPOPROTEIN"/>
    <property type="match status" value="1"/>
</dbReference>
<evidence type="ECO:0008006" key="5">
    <source>
        <dbReference type="Google" id="ProtNLM"/>
    </source>
</evidence>
<sequence length="382" mass="43032">MKTYSKFLAATSITFMLAGCSLLPNHSDKGKKEQKSTPITKISSPVQYYPSATPFKEGVNRGQITSYLHSKLDIDEVELGLMELSQDEYDTDDYIYQEGQLIDNDELDDWLKRSSTTDKGLNPPIKTKKDASVDDKLKAEEDNPKYLAYVLEQDYLDKDGNVAGMSLGLVLHSTYYFKTTDSQGLIYNGSKKLSTQKAQEYGKKVAQKIVDQLRKKKDTKDLPIYFTLFQESNKGDILPGQFVSSNYIKGSGDKLGGWDDLNRKYYLFPSTAADKDQKEVAGQIGLFQDELNKYYGKSRTMPVVAKGLFVDKNLQKLSVEIPVASMSKTEIISLSQFVANMLTEGALPNHSIIEVKITALDKIRSFILFDPNEDEPFIHVYD</sequence>
<dbReference type="EMBL" id="LILC01000013">
    <property type="protein sequence ID" value="KOO46159.1"/>
    <property type="molecule type" value="Genomic_DNA"/>
</dbReference>
<dbReference type="AlphaFoldDB" id="A0A0M0L540"/>
<keyword evidence="4" id="KW-1185">Reference proteome</keyword>
<accession>A0A0M0L540</accession>
<keyword evidence="2" id="KW-0732">Signal</keyword>
<organism evidence="3 4">
    <name type="scientific">Priestia koreensis</name>
    <dbReference type="NCBI Taxonomy" id="284581"/>
    <lineage>
        <taxon>Bacteria</taxon>
        <taxon>Bacillati</taxon>
        <taxon>Bacillota</taxon>
        <taxon>Bacilli</taxon>
        <taxon>Bacillales</taxon>
        <taxon>Bacillaceae</taxon>
        <taxon>Priestia</taxon>
    </lineage>
</organism>
<evidence type="ECO:0000313" key="4">
    <source>
        <dbReference type="Proteomes" id="UP000037558"/>
    </source>
</evidence>
<reference evidence="4" key="1">
    <citation type="submission" date="2015-08" db="EMBL/GenBank/DDBJ databases">
        <title>Fjat-14210 dsm16467.</title>
        <authorList>
            <person name="Liu B."/>
            <person name="Wang J."/>
            <person name="Zhu Y."/>
            <person name="Liu G."/>
            <person name="Chen Q."/>
            <person name="Chen Z."/>
            <person name="Lan J."/>
            <person name="Che J."/>
            <person name="Ge C."/>
            <person name="Shi H."/>
            <person name="Pan Z."/>
            <person name="Liu X."/>
        </authorList>
    </citation>
    <scope>NUCLEOTIDE SEQUENCE [LARGE SCALE GENOMIC DNA]</scope>
    <source>
        <strain evidence="4">DSM 16467</strain>
    </source>
</reference>
<proteinExistence type="predicted"/>
<protein>
    <recommendedName>
        <fullName evidence="5">CamS family sex pheromone protein</fullName>
    </recommendedName>
</protein>